<dbReference type="InterPro" id="IPR031312">
    <property type="entry name" value="Na/sul_symport_CS"/>
</dbReference>
<evidence type="ECO:0000256" key="8">
    <source>
        <dbReference type="SAM" id="SignalP"/>
    </source>
</evidence>
<name>A0A8S3ZRK8_9EUPU</name>
<comment type="caution">
    <text evidence="9">The sequence shown here is derived from an EMBL/GenBank/DDBJ whole genome shotgun (WGS) entry which is preliminary data.</text>
</comment>
<dbReference type="Proteomes" id="UP000678393">
    <property type="component" value="Unassembled WGS sequence"/>
</dbReference>
<evidence type="ECO:0000256" key="4">
    <source>
        <dbReference type="ARBA" id="ARBA00022692"/>
    </source>
</evidence>
<keyword evidence="4 7" id="KW-0812">Transmembrane</keyword>
<feature type="transmembrane region" description="Helical" evidence="7">
    <location>
        <begin position="36"/>
        <end position="56"/>
    </location>
</feature>
<accession>A0A8S3ZRK8</accession>
<feature type="transmembrane region" description="Helical" evidence="7">
    <location>
        <begin position="68"/>
        <end position="90"/>
    </location>
</feature>
<dbReference type="PANTHER" id="PTHR10283:SF82">
    <property type="entry name" value="SOLUTE CARRIER FAMILY 13 MEMBER 2"/>
    <property type="match status" value="1"/>
</dbReference>
<dbReference type="GO" id="GO:0005886">
    <property type="term" value="C:plasma membrane"/>
    <property type="evidence" value="ECO:0007669"/>
    <property type="project" value="TreeGrafter"/>
</dbReference>
<evidence type="ECO:0000313" key="9">
    <source>
        <dbReference type="EMBL" id="CAG5130285.1"/>
    </source>
</evidence>
<dbReference type="AlphaFoldDB" id="A0A8S3ZRK8"/>
<keyword evidence="8" id="KW-0732">Signal</keyword>
<feature type="chain" id="PRO_5035744994" description="Solute carrier family 13 member 5" evidence="8">
    <location>
        <begin position="21"/>
        <end position="108"/>
    </location>
</feature>
<dbReference type="OrthoDB" id="6493944at2759"/>
<dbReference type="PROSITE" id="PS01271">
    <property type="entry name" value="NA_SULFATE"/>
    <property type="match status" value="1"/>
</dbReference>
<dbReference type="PANTHER" id="PTHR10283">
    <property type="entry name" value="SOLUTE CARRIER FAMILY 13 MEMBER"/>
    <property type="match status" value="1"/>
</dbReference>
<evidence type="ECO:0000313" key="10">
    <source>
        <dbReference type="Proteomes" id="UP000678393"/>
    </source>
</evidence>
<keyword evidence="3" id="KW-0813">Transport</keyword>
<gene>
    <name evidence="9" type="ORF">CUNI_LOCUS15843</name>
</gene>
<keyword evidence="6 7" id="KW-0472">Membrane</keyword>
<comment type="subcellular location">
    <subcellularLocation>
        <location evidence="1">Membrane</location>
        <topology evidence="1">Multi-pass membrane protein</topology>
    </subcellularLocation>
</comment>
<protein>
    <recommendedName>
        <fullName evidence="11">Solute carrier family 13 member 5</fullName>
    </recommendedName>
</protein>
<evidence type="ECO:0000256" key="6">
    <source>
        <dbReference type="ARBA" id="ARBA00023136"/>
    </source>
</evidence>
<keyword evidence="5 7" id="KW-1133">Transmembrane helix</keyword>
<evidence type="ECO:0008006" key="11">
    <source>
        <dbReference type="Google" id="ProtNLM"/>
    </source>
</evidence>
<comment type="similarity">
    <text evidence="2">Belongs to the SLC13A/DASS transporter (TC 2.A.47) family. NADC subfamily.</text>
</comment>
<dbReference type="Pfam" id="PF00939">
    <property type="entry name" value="Na_sulph_symp"/>
    <property type="match status" value="1"/>
</dbReference>
<dbReference type="GO" id="GO:0015141">
    <property type="term" value="F:succinate transmembrane transporter activity"/>
    <property type="evidence" value="ECO:0007669"/>
    <property type="project" value="UniProtKB-ARBA"/>
</dbReference>
<reference evidence="9" key="1">
    <citation type="submission" date="2021-04" db="EMBL/GenBank/DDBJ databases">
        <authorList>
            <consortium name="Molecular Ecology Group"/>
        </authorList>
    </citation>
    <scope>NUCLEOTIDE SEQUENCE</scope>
</reference>
<keyword evidence="10" id="KW-1185">Reference proteome</keyword>
<dbReference type="InterPro" id="IPR001898">
    <property type="entry name" value="SLC13A/DASS"/>
</dbReference>
<organism evidence="9 10">
    <name type="scientific">Candidula unifasciata</name>
    <dbReference type="NCBI Taxonomy" id="100452"/>
    <lineage>
        <taxon>Eukaryota</taxon>
        <taxon>Metazoa</taxon>
        <taxon>Spiralia</taxon>
        <taxon>Lophotrochozoa</taxon>
        <taxon>Mollusca</taxon>
        <taxon>Gastropoda</taxon>
        <taxon>Heterobranchia</taxon>
        <taxon>Euthyneura</taxon>
        <taxon>Panpulmonata</taxon>
        <taxon>Eupulmonata</taxon>
        <taxon>Stylommatophora</taxon>
        <taxon>Helicina</taxon>
        <taxon>Helicoidea</taxon>
        <taxon>Geomitridae</taxon>
        <taxon>Candidula</taxon>
    </lineage>
</organism>
<evidence type="ECO:0000256" key="1">
    <source>
        <dbReference type="ARBA" id="ARBA00004141"/>
    </source>
</evidence>
<evidence type="ECO:0000256" key="5">
    <source>
        <dbReference type="ARBA" id="ARBA00022989"/>
    </source>
</evidence>
<proteinExistence type="inferred from homology"/>
<evidence type="ECO:0000256" key="7">
    <source>
        <dbReference type="SAM" id="Phobius"/>
    </source>
</evidence>
<evidence type="ECO:0000256" key="3">
    <source>
        <dbReference type="ARBA" id="ARBA00022448"/>
    </source>
</evidence>
<sequence length="108" mass="11474">MSNVAVATLFLPILAQLALSTGVHPLYYMFPSTLASSFAFMLPVSTAPNAIVFAYGRIRVIDMAVTGLAMNVVAVPILVGITVTAGNAIFDFDNVPPEFLNNTLVQQV</sequence>
<feature type="signal peptide" evidence="8">
    <location>
        <begin position="1"/>
        <end position="20"/>
    </location>
</feature>
<evidence type="ECO:0000256" key="2">
    <source>
        <dbReference type="ARBA" id="ARBA00006772"/>
    </source>
</evidence>
<dbReference type="EMBL" id="CAJHNH020003939">
    <property type="protein sequence ID" value="CAG5130285.1"/>
    <property type="molecule type" value="Genomic_DNA"/>
</dbReference>